<protein>
    <submittedName>
        <fullName evidence="1">Uncharacterized protein</fullName>
    </submittedName>
</protein>
<sequence>MYHPYKTTLVRHLIQLLLFSLCSAVFSLPLRRALPPLPDYNEMLRHRRSGAPARDTAVFFTHHNTEQEWFDIEKWAIQKGLTHARAIWDIEGYADKNNYEDQGFYRESQFWTDFSKIYAQFSSGTVYLVMRYEYKPRFDSIFYSVELTELIDGGNVDRIIWIDGANLPDDPRSITKTYWQRGERLPSPDGNFCGPVPDQCVRAGPGINTGQWEWW</sequence>
<evidence type="ECO:0000313" key="1">
    <source>
        <dbReference type="EMBL" id="KAJ3541998.1"/>
    </source>
</evidence>
<name>A0ACC1SL59_9HYPO</name>
<proteinExistence type="predicted"/>
<dbReference type="Proteomes" id="UP001148629">
    <property type="component" value="Unassembled WGS sequence"/>
</dbReference>
<gene>
    <name evidence="1" type="ORF">NM208_g4332</name>
</gene>
<comment type="caution">
    <text evidence="1">The sequence shown here is derived from an EMBL/GenBank/DDBJ whole genome shotgun (WGS) entry which is preliminary data.</text>
</comment>
<keyword evidence="2" id="KW-1185">Reference proteome</keyword>
<organism evidence="1 2">
    <name type="scientific">Fusarium decemcellulare</name>
    <dbReference type="NCBI Taxonomy" id="57161"/>
    <lineage>
        <taxon>Eukaryota</taxon>
        <taxon>Fungi</taxon>
        <taxon>Dikarya</taxon>
        <taxon>Ascomycota</taxon>
        <taxon>Pezizomycotina</taxon>
        <taxon>Sordariomycetes</taxon>
        <taxon>Hypocreomycetidae</taxon>
        <taxon>Hypocreales</taxon>
        <taxon>Nectriaceae</taxon>
        <taxon>Fusarium</taxon>
        <taxon>Fusarium decemcellulare species complex</taxon>
    </lineage>
</organism>
<accession>A0ACC1SL59</accession>
<reference evidence="1" key="1">
    <citation type="submission" date="2022-08" db="EMBL/GenBank/DDBJ databases">
        <title>Genome Sequence of Fusarium decemcellulare.</title>
        <authorList>
            <person name="Buettner E."/>
        </authorList>
    </citation>
    <scope>NUCLEOTIDE SEQUENCE</scope>
    <source>
        <strain evidence="1">Babe19</strain>
    </source>
</reference>
<dbReference type="EMBL" id="JANRMS010000320">
    <property type="protein sequence ID" value="KAJ3541998.1"/>
    <property type="molecule type" value="Genomic_DNA"/>
</dbReference>
<evidence type="ECO:0000313" key="2">
    <source>
        <dbReference type="Proteomes" id="UP001148629"/>
    </source>
</evidence>